<sequence length="51" mass="5749">MSQQKLIHAIIEFLNKSLEDGTVKQDDKESLEVAIQCIGEAFGVKCDRKKL</sequence>
<dbReference type="EMBL" id="MU118498">
    <property type="protein sequence ID" value="KAF9642402.1"/>
    <property type="molecule type" value="Genomic_DNA"/>
</dbReference>
<evidence type="ECO:0000313" key="2">
    <source>
        <dbReference type="Proteomes" id="UP000886501"/>
    </source>
</evidence>
<reference evidence="1" key="1">
    <citation type="submission" date="2019-10" db="EMBL/GenBank/DDBJ databases">
        <authorList>
            <consortium name="DOE Joint Genome Institute"/>
            <person name="Kuo A."/>
            <person name="Miyauchi S."/>
            <person name="Kiss E."/>
            <person name="Drula E."/>
            <person name="Kohler A."/>
            <person name="Sanchez-Garcia M."/>
            <person name="Andreopoulos B."/>
            <person name="Barry K.W."/>
            <person name="Bonito G."/>
            <person name="Buee M."/>
            <person name="Carver A."/>
            <person name="Chen C."/>
            <person name="Cichocki N."/>
            <person name="Clum A."/>
            <person name="Culley D."/>
            <person name="Crous P.W."/>
            <person name="Fauchery L."/>
            <person name="Girlanda M."/>
            <person name="Hayes R."/>
            <person name="Keri Z."/>
            <person name="Labutti K."/>
            <person name="Lipzen A."/>
            <person name="Lombard V."/>
            <person name="Magnuson J."/>
            <person name="Maillard F."/>
            <person name="Morin E."/>
            <person name="Murat C."/>
            <person name="Nolan M."/>
            <person name="Ohm R."/>
            <person name="Pangilinan J."/>
            <person name="Pereira M."/>
            <person name="Perotto S."/>
            <person name="Peter M."/>
            <person name="Riley R."/>
            <person name="Sitrit Y."/>
            <person name="Stielow B."/>
            <person name="Szollosi G."/>
            <person name="Zifcakova L."/>
            <person name="Stursova M."/>
            <person name="Spatafora J.W."/>
            <person name="Tedersoo L."/>
            <person name="Vaario L.-M."/>
            <person name="Yamada A."/>
            <person name="Yan M."/>
            <person name="Wang P."/>
            <person name="Xu J."/>
            <person name="Bruns T."/>
            <person name="Baldrian P."/>
            <person name="Vilgalys R."/>
            <person name="Henrissat B."/>
            <person name="Grigoriev I.V."/>
            <person name="Hibbett D."/>
            <person name="Nagy L.G."/>
            <person name="Martin F.M."/>
        </authorList>
    </citation>
    <scope>NUCLEOTIDE SEQUENCE</scope>
    <source>
        <strain evidence="1">P2</strain>
    </source>
</reference>
<organism evidence="1 2">
    <name type="scientific">Thelephora ganbajun</name>
    <name type="common">Ganba fungus</name>
    <dbReference type="NCBI Taxonomy" id="370292"/>
    <lineage>
        <taxon>Eukaryota</taxon>
        <taxon>Fungi</taxon>
        <taxon>Dikarya</taxon>
        <taxon>Basidiomycota</taxon>
        <taxon>Agaricomycotina</taxon>
        <taxon>Agaricomycetes</taxon>
        <taxon>Thelephorales</taxon>
        <taxon>Thelephoraceae</taxon>
        <taxon>Thelephora</taxon>
    </lineage>
</organism>
<keyword evidence="2" id="KW-1185">Reference proteome</keyword>
<protein>
    <submittedName>
        <fullName evidence="1">Uncharacterized protein</fullName>
    </submittedName>
</protein>
<dbReference type="Proteomes" id="UP000886501">
    <property type="component" value="Unassembled WGS sequence"/>
</dbReference>
<name>A0ACB6YYP2_THEGA</name>
<reference evidence="1" key="2">
    <citation type="journal article" date="2020" name="Nat. Commun.">
        <title>Large-scale genome sequencing of mycorrhizal fungi provides insights into the early evolution of symbiotic traits.</title>
        <authorList>
            <person name="Miyauchi S."/>
            <person name="Kiss E."/>
            <person name="Kuo A."/>
            <person name="Drula E."/>
            <person name="Kohler A."/>
            <person name="Sanchez-Garcia M."/>
            <person name="Morin E."/>
            <person name="Andreopoulos B."/>
            <person name="Barry K.W."/>
            <person name="Bonito G."/>
            <person name="Buee M."/>
            <person name="Carver A."/>
            <person name="Chen C."/>
            <person name="Cichocki N."/>
            <person name="Clum A."/>
            <person name="Culley D."/>
            <person name="Crous P.W."/>
            <person name="Fauchery L."/>
            <person name="Girlanda M."/>
            <person name="Hayes R.D."/>
            <person name="Keri Z."/>
            <person name="LaButti K."/>
            <person name="Lipzen A."/>
            <person name="Lombard V."/>
            <person name="Magnuson J."/>
            <person name="Maillard F."/>
            <person name="Murat C."/>
            <person name="Nolan M."/>
            <person name="Ohm R.A."/>
            <person name="Pangilinan J."/>
            <person name="Pereira M.F."/>
            <person name="Perotto S."/>
            <person name="Peter M."/>
            <person name="Pfister S."/>
            <person name="Riley R."/>
            <person name="Sitrit Y."/>
            <person name="Stielow J.B."/>
            <person name="Szollosi G."/>
            <person name="Zifcakova L."/>
            <person name="Stursova M."/>
            <person name="Spatafora J.W."/>
            <person name="Tedersoo L."/>
            <person name="Vaario L.M."/>
            <person name="Yamada A."/>
            <person name="Yan M."/>
            <person name="Wang P."/>
            <person name="Xu J."/>
            <person name="Bruns T."/>
            <person name="Baldrian P."/>
            <person name="Vilgalys R."/>
            <person name="Dunand C."/>
            <person name="Henrissat B."/>
            <person name="Grigoriev I.V."/>
            <person name="Hibbett D."/>
            <person name="Nagy L.G."/>
            <person name="Martin F.M."/>
        </authorList>
    </citation>
    <scope>NUCLEOTIDE SEQUENCE</scope>
    <source>
        <strain evidence="1">P2</strain>
    </source>
</reference>
<accession>A0ACB6YYP2</accession>
<comment type="caution">
    <text evidence="1">The sequence shown here is derived from an EMBL/GenBank/DDBJ whole genome shotgun (WGS) entry which is preliminary data.</text>
</comment>
<gene>
    <name evidence="1" type="ORF">BDM02DRAFT_3105737</name>
</gene>
<proteinExistence type="predicted"/>
<evidence type="ECO:0000313" key="1">
    <source>
        <dbReference type="EMBL" id="KAF9642402.1"/>
    </source>
</evidence>